<organism evidence="1 2">
    <name type="scientific">Candidatus Avoscillospira avistercoris</name>
    <dbReference type="NCBI Taxonomy" id="2840707"/>
    <lineage>
        <taxon>Bacteria</taxon>
        <taxon>Bacillati</taxon>
        <taxon>Bacillota</taxon>
        <taxon>Clostridia</taxon>
        <taxon>Eubacteriales</taxon>
        <taxon>Oscillospiraceae</taxon>
        <taxon>Oscillospiraceae incertae sedis</taxon>
        <taxon>Candidatus Avoscillospira</taxon>
    </lineage>
</organism>
<dbReference type="Proteomes" id="UP000886741">
    <property type="component" value="Unassembled WGS sequence"/>
</dbReference>
<dbReference type="InterPro" id="IPR015421">
    <property type="entry name" value="PyrdxlP-dep_Trfase_major"/>
</dbReference>
<dbReference type="InterPro" id="IPR024551">
    <property type="entry name" value="AspAT_Ic"/>
</dbReference>
<name>A0A9D1F8W6_9FIRM</name>
<dbReference type="PANTHER" id="PTHR43799">
    <property type="entry name" value="AMINOTRANSFERASE, PUTATIVE-RELATED"/>
    <property type="match status" value="1"/>
</dbReference>
<dbReference type="Gene3D" id="3.40.640.10">
    <property type="entry name" value="Type I PLP-dependent aspartate aminotransferase-like (Major domain)"/>
    <property type="match status" value="1"/>
</dbReference>
<dbReference type="CDD" id="cd00609">
    <property type="entry name" value="AAT_like"/>
    <property type="match status" value="1"/>
</dbReference>
<evidence type="ECO:0000313" key="1">
    <source>
        <dbReference type="EMBL" id="HIS64550.1"/>
    </source>
</evidence>
<dbReference type="InterPro" id="IPR015424">
    <property type="entry name" value="PyrdxlP-dep_Trfase"/>
</dbReference>
<evidence type="ECO:0000313" key="2">
    <source>
        <dbReference type="Proteomes" id="UP000886741"/>
    </source>
</evidence>
<dbReference type="PANTHER" id="PTHR43799:SF1">
    <property type="entry name" value="ASPARTATE AMINOTRANSFERASE"/>
    <property type="match status" value="1"/>
</dbReference>
<keyword evidence="1" id="KW-0032">Aminotransferase</keyword>
<reference evidence="1" key="1">
    <citation type="submission" date="2020-10" db="EMBL/GenBank/DDBJ databases">
        <authorList>
            <person name="Gilroy R."/>
        </authorList>
    </citation>
    <scope>NUCLEOTIDE SEQUENCE</scope>
    <source>
        <strain evidence="1">ChiBcec16-1751</strain>
    </source>
</reference>
<accession>A0A9D1F8W6</accession>
<sequence>MTAYATLTAAQLQQEYDVVTAAFEAAKAKNLKLDMSRGKPGKAQLDLVSDILTVLSTPEDCVADGMDVRNYGELAGVPACRALFAEILGCKPSEVFAGGNASLNLMYDVISKAFTHGLLHSERPWCKEDVVKFLCPSPGYDRHFKVTESFGMELITIPMTEEGPDMDAVEAAVKDPAVKGIWCVPKYSNPQGITYSDAVIDRLAALKPAAPDFTIMWDNAYCIHEFDGDFVPFRDILTVCREAGNPDMVFEFASTSKVTLPGAGVAVFATSEANMAYMQKLLTVQVISYDKVNQLRHVRYLKDKAHTLELMKKHAAIMKPKFDAVVDMLDREIAPLGIGSWCRPKGGYFVSYDAMPGTAKRALALCKEAGVVMTGAGATYPYGKDPQDSNIRIAPSLPPVAELEAAMEVFCVCVRMAALEKLMGK</sequence>
<dbReference type="SUPFAM" id="SSF53383">
    <property type="entry name" value="PLP-dependent transferases"/>
    <property type="match status" value="1"/>
</dbReference>
<dbReference type="EMBL" id="DVJJ01000066">
    <property type="protein sequence ID" value="HIS64550.1"/>
    <property type="molecule type" value="Genomic_DNA"/>
</dbReference>
<gene>
    <name evidence="1" type="ORF">IAA83_04155</name>
</gene>
<keyword evidence="1" id="KW-0808">Transferase</keyword>
<proteinExistence type="predicted"/>
<dbReference type="GO" id="GO:0004069">
    <property type="term" value="F:L-aspartate:2-oxoglutarate aminotransferase activity"/>
    <property type="evidence" value="ECO:0007669"/>
    <property type="project" value="InterPro"/>
</dbReference>
<dbReference type="Gene3D" id="3.90.1150.10">
    <property type="entry name" value="Aspartate Aminotransferase, domain 1"/>
    <property type="match status" value="1"/>
</dbReference>
<dbReference type="AlphaFoldDB" id="A0A9D1F8W6"/>
<reference evidence="1" key="2">
    <citation type="journal article" date="2021" name="PeerJ">
        <title>Extensive microbial diversity within the chicken gut microbiome revealed by metagenomics and culture.</title>
        <authorList>
            <person name="Gilroy R."/>
            <person name="Ravi A."/>
            <person name="Getino M."/>
            <person name="Pursley I."/>
            <person name="Horton D.L."/>
            <person name="Alikhan N.F."/>
            <person name="Baker D."/>
            <person name="Gharbi K."/>
            <person name="Hall N."/>
            <person name="Watson M."/>
            <person name="Adriaenssens E.M."/>
            <person name="Foster-Nyarko E."/>
            <person name="Jarju S."/>
            <person name="Secka A."/>
            <person name="Antonio M."/>
            <person name="Oren A."/>
            <person name="Chaudhuri R.R."/>
            <person name="La Ragione R."/>
            <person name="Hildebrand F."/>
            <person name="Pallen M.J."/>
        </authorList>
    </citation>
    <scope>NUCLEOTIDE SEQUENCE</scope>
    <source>
        <strain evidence="1">ChiBcec16-1751</strain>
    </source>
</reference>
<dbReference type="Pfam" id="PF12897">
    <property type="entry name" value="Asp_aminotransf"/>
    <property type="match status" value="1"/>
</dbReference>
<dbReference type="InterPro" id="IPR015422">
    <property type="entry name" value="PyrdxlP-dep_Trfase_small"/>
</dbReference>
<protein>
    <submittedName>
        <fullName evidence="1">Aminotransferase class I/II-fold pyridoxal phosphate-dependent enzyme</fullName>
    </submittedName>
</protein>
<comment type="caution">
    <text evidence="1">The sequence shown here is derived from an EMBL/GenBank/DDBJ whole genome shotgun (WGS) entry which is preliminary data.</text>
</comment>